<dbReference type="CDD" id="cd06587">
    <property type="entry name" value="VOC"/>
    <property type="match status" value="1"/>
</dbReference>
<organism evidence="3 4">
    <name type="scientific">Clostridium scindens (strain JCM 10418 / VPI 12708)</name>
    <dbReference type="NCBI Taxonomy" id="29347"/>
    <lineage>
        <taxon>Bacteria</taxon>
        <taxon>Bacillati</taxon>
        <taxon>Bacillota</taxon>
        <taxon>Clostridia</taxon>
        <taxon>Lachnospirales</taxon>
        <taxon>Lachnospiraceae</taxon>
    </lineage>
</organism>
<evidence type="ECO:0000259" key="2">
    <source>
        <dbReference type="Pfam" id="PF00903"/>
    </source>
</evidence>
<name>A0A844FA35_CLOSV</name>
<gene>
    <name evidence="3" type="ORF">FYJ37_11595</name>
</gene>
<dbReference type="InterPro" id="IPR051785">
    <property type="entry name" value="MMCE/EMCE_epimerase"/>
</dbReference>
<evidence type="ECO:0000256" key="1">
    <source>
        <dbReference type="ARBA" id="ARBA00022723"/>
    </source>
</evidence>
<sequence>MIKDRRLGHLGMASRDVDATVAWYVDVLGFEKIGEFKAPNGKIDHYCFESEDVEKDYEYGLEQGYTITTEGIEELPGLWEWGVRFFKIGAPTGQQVEFCQIL</sequence>
<proteinExistence type="predicted"/>
<comment type="caution">
    <text evidence="3">The sequence shown here is derived from an EMBL/GenBank/DDBJ whole genome shotgun (WGS) entry which is preliminary data.</text>
</comment>
<dbReference type="InterPro" id="IPR004360">
    <property type="entry name" value="Glyas_Fos-R_dOase_dom"/>
</dbReference>
<dbReference type="PANTHER" id="PTHR43048">
    <property type="entry name" value="METHYLMALONYL-COA EPIMERASE"/>
    <property type="match status" value="1"/>
</dbReference>
<dbReference type="GO" id="GO:0046491">
    <property type="term" value="P:L-methylmalonyl-CoA metabolic process"/>
    <property type="evidence" value="ECO:0007669"/>
    <property type="project" value="TreeGrafter"/>
</dbReference>
<keyword evidence="1" id="KW-0479">Metal-binding</keyword>
<evidence type="ECO:0000313" key="3">
    <source>
        <dbReference type="EMBL" id="MSS40977.1"/>
    </source>
</evidence>
<accession>A0A844FA35</accession>
<dbReference type="AlphaFoldDB" id="A0A844FA35"/>
<dbReference type="Gene3D" id="3.10.180.10">
    <property type="entry name" value="2,3-Dihydroxybiphenyl 1,2-Dioxygenase, domain 1"/>
    <property type="match status" value="2"/>
</dbReference>
<dbReference type="GO" id="GO:0004493">
    <property type="term" value="F:methylmalonyl-CoA epimerase activity"/>
    <property type="evidence" value="ECO:0007669"/>
    <property type="project" value="TreeGrafter"/>
</dbReference>
<dbReference type="EMBL" id="VUMB01000023">
    <property type="protein sequence ID" value="MSS40977.1"/>
    <property type="molecule type" value="Genomic_DNA"/>
</dbReference>
<dbReference type="Pfam" id="PF00903">
    <property type="entry name" value="Glyoxalase"/>
    <property type="match status" value="1"/>
</dbReference>
<dbReference type="Proteomes" id="UP000462363">
    <property type="component" value="Unassembled WGS sequence"/>
</dbReference>
<evidence type="ECO:0000313" key="4">
    <source>
        <dbReference type="Proteomes" id="UP000462363"/>
    </source>
</evidence>
<protein>
    <submittedName>
        <fullName evidence="3">VOC family protein</fullName>
    </submittedName>
</protein>
<dbReference type="GO" id="GO:0046872">
    <property type="term" value="F:metal ion binding"/>
    <property type="evidence" value="ECO:0007669"/>
    <property type="project" value="UniProtKB-KW"/>
</dbReference>
<dbReference type="InterPro" id="IPR029068">
    <property type="entry name" value="Glyas_Bleomycin-R_OHBP_Dase"/>
</dbReference>
<dbReference type="PANTHER" id="PTHR43048:SF3">
    <property type="entry name" value="METHYLMALONYL-COA EPIMERASE, MITOCHONDRIAL"/>
    <property type="match status" value="1"/>
</dbReference>
<dbReference type="RefSeq" id="WP_009248264.1">
    <property type="nucleotide sequence ID" value="NZ_AP024846.1"/>
</dbReference>
<dbReference type="SUPFAM" id="SSF54593">
    <property type="entry name" value="Glyoxalase/Bleomycin resistance protein/Dihydroxybiphenyl dioxygenase"/>
    <property type="match status" value="1"/>
</dbReference>
<reference evidence="3 4" key="1">
    <citation type="submission" date="2019-08" db="EMBL/GenBank/DDBJ databases">
        <title>In-depth cultivation of the pig gut microbiome towards novel bacterial diversity and tailored functional studies.</title>
        <authorList>
            <person name="Wylensek D."/>
            <person name="Hitch T.C.A."/>
            <person name="Clavel T."/>
        </authorList>
    </citation>
    <scope>NUCLEOTIDE SEQUENCE [LARGE SCALE GENOMIC DNA]</scope>
    <source>
        <strain evidence="3 4">BL-389-WT-3D</strain>
    </source>
</reference>
<feature type="domain" description="Glyoxalase/fosfomycin resistance/dioxygenase" evidence="2">
    <location>
        <begin position="6"/>
        <end position="37"/>
    </location>
</feature>